<keyword evidence="4 10" id="KW-0812">Transmembrane</keyword>
<dbReference type="FunFam" id="3.40.50.300:FF:000163">
    <property type="entry name" value="Multidrug resistance-associated protein member 4"/>
    <property type="match status" value="1"/>
</dbReference>
<feature type="domain" description="ABC transporter" evidence="11">
    <location>
        <begin position="1054"/>
        <end position="1287"/>
    </location>
</feature>
<feature type="domain" description="ABC transmembrane type-1" evidence="12">
    <location>
        <begin position="709"/>
        <end position="1004"/>
    </location>
</feature>
<evidence type="ECO:0000256" key="9">
    <source>
        <dbReference type="SAM" id="MobiDB-lite"/>
    </source>
</evidence>
<comment type="similarity">
    <text evidence="2">Belongs to the ABC transporter superfamily. ABCC family. Conjugate transporter (TC 3.A.1.208) subfamily.</text>
</comment>
<feature type="transmembrane region" description="Helical" evidence="10">
    <location>
        <begin position="764"/>
        <end position="790"/>
    </location>
</feature>
<keyword evidence="3" id="KW-0813">Transport</keyword>
<keyword evidence="5" id="KW-0547">Nucleotide-binding</keyword>
<evidence type="ECO:0000256" key="10">
    <source>
        <dbReference type="SAM" id="Phobius"/>
    </source>
</evidence>
<evidence type="ECO:0000256" key="8">
    <source>
        <dbReference type="ARBA" id="ARBA00023136"/>
    </source>
</evidence>
<feature type="transmembrane region" description="Helical" evidence="10">
    <location>
        <begin position="345"/>
        <end position="361"/>
    </location>
</feature>
<feature type="transmembrane region" description="Helical" evidence="10">
    <location>
        <begin position="705"/>
        <end position="725"/>
    </location>
</feature>
<dbReference type="GO" id="GO:0016020">
    <property type="term" value="C:membrane"/>
    <property type="evidence" value="ECO:0007669"/>
    <property type="project" value="UniProtKB-SubCell"/>
</dbReference>
<dbReference type="SMART" id="SM00382">
    <property type="entry name" value="AAA"/>
    <property type="match status" value="2"/>
</dbReference>
<dbReference type="PROSITE" id="PS50929">
    <property type="entry name" value="ABC_TM1F"/>
    <property type="match status" value="2"/>
</dbReference>
<dbReference type="InterPro" id="IPR027417">
    <property type="entry name" value="P-loop_NTPase"/>
</dbReference>
<evidence type="ECO:0000256" key="6">
    <source>
        <dbReference type="ARBA" id="ARBA00022840"/>
    </source>
</evidence>
<dbReference type="FunFam" id="1.20.1560.10:FF:000014">
    <property type="entry name" value="Multidrug resistance-associated protein member 4"/>
    <property type="match status" value="1"/>
</dbReference>
<sequence length="1342" mass="150929">MDFHEDEDSHKPNPLDSASFLSKIFFIYVRPVFRVGYKKKDITAGDLFGVTKYDSSEYQGYILERQWNKQLKGNQKGKESLHKALWEAYGSLYMLYGLGGIFKEFLKVSQPIFIGLLIDYFSVDASYETRLAYLYATLVALNRLVFCIFHGPYYWAISRMGMDVRVALCTLIYKKVLKLSNNSLQEINTGRIHVMMTSDVNRFDQLFLYLHYLWLGPLEALVILILLYLWIGWACLPGYFIMFALIPGQTFMSRLFLKLRKRTVQFTDKRITLMTEIITAMRTIKMLACESVFAKMVEKIRDSEIRKVLIASYAVGINLVLGRVGYRLLDVGMILAYVFTTKQPIRASTMFVIVSFCRVLSNSFMRFFPRAIQLAAECHVTVKRVESFLLLEEFQDTHDEKDCKNEEYNQIKVSLKHVACSVNKSKETEILQDISFDVSRGQLTAVIGPVGSGKSSLLLAILKELPLKGGSILLNGQVAYVRQQPWVFGGSIRQNIIFGKPYEEAKFDKIARVCSLDKDLSLFPDGDLTMIGERGVTLSGGQKARVSLARALYSDADVFLLDDPLSAVDSEVSREIFNNCILGYLGDKTCILVTHQLQYLNKTHQIVVLDQGKVKAVGTLKELEDMKIDFTKCVKVEEKSEEKVKGQQDDKEKRHDKIGHRNDIKAEISKSEAGAYKLFFKEEKRKMGSVGLKLYLRYFKAGTNWFGVLLLAFFLISAQGLHFVADLWLARWADAEEAETQYSVGGVASNVTYVTSGLGTSKSAAIYGAVVAVLVIFSMVRALFCFRVMVNASKRLHQKMLHAVIKAPISFFDTTPTGRIQNRFTKDVGIMDDNLPLTFFQVLQLIFLVLGTVLVNAIFNPYSLILIVPISIVFIVLWRYALCTTRPIKRLDGTIRSPIFSHTTTTMEGLQTVRVHHCQSAFLRRFRKLQDNHTEVWFMYLVTQRWFASRVDFLLFLFSASIAYAAVLAKEGLDAGLVGLLLSNTISTAAIFQYCISQMALVENLMTSTERAAEYSKLIPEGATKCHHKPHQPGSASQYHQKRPPPGWPTQGAITLKDVSLSYLPTSPPVLKNISCSIQPQEKIGIVGRTGGGKSSLIAAIFRLVEPSGTITIDGIQTSSLSLADLRTKLSIIPQDPVLFSGGLRMNLDPFQKCSDEQLWQVLKDVQLGEVVGSNPQKLDMGVGTGGCNFSMGQRQLICLARALLRRNRILILDEATANVDPQTDTFIQQTIHSKFDHCVVLTVAHRLNTVIESHRVMVLDSGTLVEFDHPYILLQNPSGSFSNFIAQLGPAEADRLSKIAKESYEKYQKAANEGKVSKSALEKRKEADYQDGETKEEDIAE</sequence>
<dbReference type="InterPro" id="IPR017871">
    <property type="entry name" value="ABC_transporter-like_CS"/>
</dbReference>
<dbReference type="SUPFAM" id="SSF90123">
    <property type="entry name" value="ABC transporter transmembrane region"/>
    <property type="match status" value="2"/>
</dbReference>
<feature type="transmembrane region" description="Helical" evidence="10">
    <location>
        <begin position="951"/>
        <end position="969"/>
    </location>
</feature>
<dbReference type="Gene3D" id="1.20.1560.10">
    <property type="entry name" value="ABC transporter type 1, transmembrane domain"/>
    <property type="match status" value="2"/>
</dbReference>
<keyword evidence="14" id="KW-1185">Reference proteome</keyword>
<evidence type="ECO:0000313" key="14">
    <source>
        <dbReference type="Proteomes" id="UP001152320"/>
    </source>
</evidence>
<dbReference type="FunFam" id="3.40.50.300:FF:001726">
    <property type="entry name" value="Multidrug resistance-associated protein 4"/>
    <property type="match status" value="1"/>
</dbReference>
<keyword evidence="7 10" id="KW-1133">Transmembrane helix</keyword>
<evidence type="ECO:0000256" key="4">
    <source>
        <dbReference type="ARBA" id="ARBA00022692"/>
    </source>
</evidence>
<feature type="transmembrane region" description="Helical" evidence="10">
    <location>
        <begin position="864"/>
        <end position="882"/>
    </location>
</feature>
<protein>
    <submittedName>
        <fullName evidence="13">Multidrug resistance-associated protein 4</fullName>
    </submittedName>
</protein>
<dbReference type="OrthoDB" id="6500128at2759"/>
<dbReference type="InterPro" id="IPR036640">
    <property type="entry name" value="ABC1_TM_sf"/>
</dbReference>
<feature type="transmembrane region" description="Helical" evidence="10">
    <location>
        <begin position="132"/>
        <end position="155"/>
    </location>
</feature>
<dbReference type="PANTHER" id="PTHR24223">
    <property type="entry name" value="ATP-BINDING CASSETTE SUB-FAMILY C"/>
    <property type="match status" value="1"/>
</dbReference>
<reference evidence="13" key="1">
    <citation type="submission" date="2021-10" db="EMBL/GenBank/DDBJ databases">
        <title>Tropical sea cucumber genome reveals ecological adaptation and Cuvierian tubules defense mechanism.</title>
        <authorList>
            <person name="Chen T."/>
        </authorList>
    </citation>
    <scope>NUCLEOTIDE SEQUENCE</scope>
    <source>
        <strain evidence="13">Nanhai2018</strain>
        <tissue evidence="13">Muscle</tissue>
    </source>
</reference>
<feature type="region of interest" description="Disordered" evidence="9">
    <location>
        <begin position="1026"/>
        <end position="1047"/>
    </location>
</feature>
<comment type="caution">
    <text evidence="13">The sequence shown here is derived from an EMBL/GenBank/DDBJ whole genome shotgun (WGS) entry which is preliminary data.</text>
</comment>
<name>A0A9Q1HBM0_HOLLE</name>
<dbReference type="EMBL" id="JAIZAY010000007">
    <property type="protein sequence ID" value="KAJ8039508.1"/>
    <property type="molecule type" value="Genomic_DNA"/>
</dbReference>
<feature type="transmembrane region" description="Helical" evidence="10">
    <location>
        <begin position="835"/>
        <end position="858"/>
    </location>
</feature>
<evidence type="ECO:0000259" key="11">
    <source>
        <dbReference type="PROSITE" id="PS50893"/>
    </source>
</evidence>
<keyword evidence="8 10" id="KW-0472">Membrane</keyword>
<dbReference type="Pfam" id="PF00005">
    <property type="entry name" value="ABC_tran"/>
    <property type="match status" value="2"/>
</dbReference>
<proteinExistence type="inferred from homology"/>
<evidence type="ECO:0000256" key="7">
    <source>
        <dbReference type="ARBA" id="ARBA00022989"/>
    </source>
</evidence>
<feature type="compositionally biased region" description="Acidic residues" evidence="9">
    <location>
        <begin position="1330"/>
        <end position="1342"/>
    </location>
</feature>
<dbReference type="InterPro" id="IPR011527">
    <property type="entry name" value="ABC1_TM_dom"/>
</dbReference>
<evidence type="ECO:0000256" key="1">
    <source>
        <dbReference type="ARBA" id="ARBA00004141"/>
    </source>
</evidence>
<feature type="transmembrane region" description="Helical" evidence="10">
    <location>
        <begin position="206"/>
        <end position="231"/>
    </location>
</feature>
<keyword evidence="6" id="KW-0067">ATP-binding</keyword>
<dbReference type="Gene3D" id="3.40.50.300">
    <property type="entry name" value="P-loop containing nucleotide triphosphate hydrolases"/>
    <property type="match status" value="2"/>
</dbReference>
<feature type="region of interest" description="Disordered" evidence="9">
    <location>
        <begin position="1310"/>
        <end position="1342"/>
    </location>
</feature>
<dbReference type="Pfam" id="PF00664">
    <property type="entry name" value="ABC_membrane"/>
    <property type="match status" value="2"/>
</dbReference>
<dbReference type="InterPro" id="IPR003593">
    <property type="entry name" value="AAA+_ATPase"/>
</dbReference>
<evidence type="ECO:0000256" key="5">
    <source>
        <dbReference type="ARBA" id="ARBA00022741"/>
    </source>
</evidence>
<accession>A0A9Q1HBM0</accession>
<dbReference type="SUPFAM" id="SSF52540">
    <property type="entry name" value="P-loop containing nucleoside triphosphate hydrolases"/>
    <property type="match status" value="2"/>
</dbReference>
<dbReference type="PROSITE" id="PS00211">
    <property type="entry name" value="ABC_TRANSPORTER_1"/>
    <property type="match status" value="1"/>
</dbReference>
<feature type="transmembrane region" description="Helical" evidence="10">
    <location>
        <begin position="308"/>
        <end position="325"/>
    </location>
</feature>
<feature type="domain" description="ABC transporter" evidence="11">
    <location>
        <begin position="413"/>
        <end position="636"/>
    </location>
</feature>
<dbReference type="GO" id="GO:0005524">
    <property type="term" value="F:ATP binding"/>
    <property type="evidence" value="ECO:0007669"/>
    <property type="project" value="UniProtKB-KW"/>
</dbReference>
<dbReference type="PANTHER" id="PTHR24223:SF456">
    <property type="entry name" value="MULTIDRUG RESISTANCE-ASSOCIATED PROTEIN LETHAL(2)03659"/>
    <property type="match status" value="1"/>
</dbReference>
<feature type="transmembrane region" description="Helical" evidence="10">
    <location>
        <begin position="237"/>
        <end position="257"/>
    </location>
</feature>
<evidence type="ECO:0000259" key="12">
    <source>
        <dbReference type="PROSITE" id="PS50929"/>
    </source>
</evidence>
<dbReference type="InterPro" id="IPR003439">
    <property type="entry name" value="ABC_transporter-like_ATP-bd"/>
</dbReference>
<feature type="domain" description="ABC transmembrane type-1" evidence="12">
    <location>
        <begin position="95"/>
        <end position="376"/>
    </location>
</feature>
<evidence type="ECO:0000256" key="2">
    <source>
        <dbReference type="ARBA" id="ARBA00009726"/>
    </source>
</evidence>
<dbReference type="CDD" id="cd03244">
    <property type="entry name" value="ABCC_MRP_domain2"/>
    <property type="match status" value="1"/>
</dbReference>
<evidence type="ECO:0000256" key="3">
    <source>
        <dbReference type="ARBA" id="ARBA00022448"/>
    </source>
</evidence>
<dbReference type="FunFam" id="1.20.1560.10:FF:000026">
    <property type="entry name" value="Multidrug resistance-associated protein lethal(2)03659"/>
    <property type="match status" value="1"/>
</dbReference>
<comment type="subcellular location">
    <subcellularLocation>
        <location evidence="1">Membrane</location>
        <topology evidence="1">Multi-pass membrane protein</topology>
    </subcellularLocation>
</comment>
<dbReference type="PROSITE" id="PS50893">
    <property type="entry name" value="ABC_TRANSPORTER_2"/>
    <property type="match status" value="2"/>
</dbReference>
<evidence type="ECO:0000313" key="13">
    <source>
        <dbReference type="EMBL" id="KAJ8039508.1"/>
    </source>
</evidence>
<gene>
    <name evidence="13" type="ORF">HOLleu_17254</name>
</gene>
<dbReference type="GO" id="GO:0140359">
    <property type="term" value="F:ABC-type transporter activity"/>
    <property type="evidence" value="ECO:0007669"/>
    <property type="project" value="InterPro"/>
</dbReference>
<dbReference type="InterPro" id="IPR050173">
    <property type="entry name" value="ABC_transporter_C-like"/>
</dbReference>
<dbReference type="CDD" id="cd03250">
    <property type="entry name" value="ABCC_MRP_domain1"/>
    <property type="match status" value="1"/>
</dbReference>
<organism evidence="13 14">
    <name type="scientific">Holothuria leucospilota</name>
    <name type="common">Black long sea cucumber</name>
    <name type="synonym">Mertensiothuria leucospilota</name>
    <dbReference type="NCBI Taxonomy" id="206669"/>
    <lineage>
        <taxon>Eukaryota</taxon>
        <taxon>Metazoa</taxon>
        <taxon>Echinodermata</taxon>
        <taxon>Eleutherozoa</taxon>
        <taxon>Echinozoa</taxon>
        <taxon>Holothuroidea</taxon>
        <taxon>Aspidochirotacea</taxon>
        <taxon>Aspidochirotida</taxon>
        <taxon>Holothuriidae</taxon>
        <taxon>Holothuria</taxon>
    </lineage>
</organism>
<dbReference type="GO" id="GO:0016887">
    <property type="term" value="F:ATP hydrolysis activity"/>
    <property type="evidence" value="ECO:0007669"/>
    <property type="project" value="InterPro"/>
</dbReference>
<dbReference type="Proteomes" id="UP001152320">
    <property type="component" value="Chromosome 7"/>
</dbReference>